<proteinExistence type="predicted"/>
<dbReference type="RefSeq" id="WP_253771481.1">
    <property type="nucleotide sequence ID" value="NZ_JAMTCK010000006.1"/>
</dbReference>
<accession>A0AAE3GE16</accession>
<evidence type="ECO:0000256" key="1">
    <source>
        <dbReference type="SAM" id="MobiDB-lite"/>
    </source>
</evidence>
<reference evidence="2" key="1">
    <citation type="submission" date="2022-06" db="EMBL/GenBank/DDBJ databases">
        <title>Genomic Encyclopedia of Archaeal and Bacterial Type Strains, Phase II (KMG-II): from individual species to whole genera.</title>
        <authorList>
            <person name="Goeker M."/>
        </authorList>
    </citation>
    <scope>NUCLEOTIDE SEQUENCE</scope>
    <source>
        <strain evidence="2">DSM 43935</strain>
    </source>
</reference>
<dbReference type="Gene3D" id="1.25.40.10">
    <property type="entry name" value="Tetratricopeptide repeat domain"/>
    <property type="match status" value="1"/>
</dbReference>
<organism evidence="2 3">
    <name type="scientific">Goodfellowiella coeruleoviolacea</name>
    <dbReference type="NCBI Taxonomy" id="334858"/>
    <lineage>
        <taxon>Bacteria</taxon>
        <taxon>Bacillati</taxon>
        <taxon>Actinomycetota</taxon>
        <taxon>Actinomycetes</taxon>
        <taxon>Pseudonocardiales</taxon>
        <taxon>Pseudonocardiaceae</taxon>
        <taxon>Goodfellowiella</taxon>
    </lineage>
</organism>
<feature type="region of interest" description="Disordered" evidence="1">
    <location>
        <begin position="242"/>
        <end position="262"/>
    </location>
</feature>
<evidence type="ECO:0000313" key="3">
    <source>
        <dbReference type="Proteomes" id="UP001206128"/>
    </source>
</evidence>
<dbReference type="EMBL" id="JAMTCK010000006">
    <property type="protein sequence ID" value="MCP2166023.1"/>
    <property type="molecule type" value="Genomic_DNA"/>
</dbReference>
<gene>
    <name evidence="2" type="ORF">LX83_002882</name>
</gene>
<protein>
    <submittedName>
        <fullName evidence="2">Uncharacterized protein</fullName>
    </submittedName>
</protein>
<dbReference type="AlphaFoldDB" id="A0AAE3GE16"/>
<sequence>MINDEDLQAGVDRAGQLLARGRVGEAGELLLAAAEHGHAGAASTLGRLGCLDWTWPPGAEIGEDDVCAAEPWLRRALELRPDDAVAARLLASLLLRQVATVRAAGPWALPGAGDVAAGADDPEEAWQALLDRRQAEAVRLLDEVVSRNPTDVAAAVLLADAHHSELTWHLGEQPRERPPLDDADTTGRDVLARLTAAARRAAHLDPADAAAVFHLAEALHWGEHAEAAAWRHRLGVLRPEAQDATHQARPGERPGQEAGAAAELPTHGRYSWYVLEFGRMVDNTGDNCFDVVLSSDLGELRWVLDRWLSRATRSRARRYSR</sequence>
<dbReference type="InterPro" id="IPR011990">
    <property type="entry name" value="TPR-like_helical_dom_sf"/>
</dbReference>
<keyword evidence="3" id="KW-1185">Reference proteome</keyword>
<dbReference type="Proteomes" id="UP001206128">
    <property type="component" value="Unassembled WGS sequence"/>
</dbReference>
<evidence type="ECO:0000313" key="2">
    <source>
        <dbReference type="EMBL" id="MCP2166023.1"/>
    </source>
</evidence>
<comment type="caution">
    <text evidence="2">The sequence shown here is derived from an EMBL/GenBank/DDBJ whole genome shotgun (WGS) entry which is preliminary data.</text>
</comment>
<name>A0AAE3GE16_9PSEU</name>